<evidence type="ECO:0000313" key="1">
    <source>
        <dbReference type="EMBL" id="EBP3428518.1"/>
    </source>
</evidence>
<accession>A0A5U3C2K3</accession>
<name>A0A5U3C2K3_SALER</name>
<dbReference type="AlphaFoldDB" id="A0A5U3C2K3"/>
<sequence length="68" mass="7556">MTEKQEGVERAIDLACRFGGSDEIHHLQWVIDQMVRELAGDHYTQVVADAIAGEDSPNTYTWNVGIAP</sequence>
<organism evidence="1">
    <name type="scientific">Salmonella enterica</name>
    <name type="common">Salmonella choleraesuis</name>
    <dbReference type="NCBI Taxonomy" id="28901"/>
    <lineage>
        <taxon>Bacteria</taxon>
        <taxon>Pseudomonadati</taxon>
        <taxon>Pseudomonadota</taxon>
        <taxon>Gammaproteobacteria</taxon>
        <taxon>Enterobacterales</taxon>
        <taxon>Enterobacteriaceae</taxon>
        <taxon>Salmonella</taxon>
    </lineage>
</organism>
<gene>
    <name evidence="1" type="ORF">UA53_23925</name>
</gene>
<dbReference type="EMBL" id="AAGLKZ010000043">
    <property type="protein sequence ID" value="EBP3428518.1"/>
    <property type="molecule type" value="Genomic_DNA"/>
</dbReference>
<reference evidence="1" key="1">
    <citation type="submission" date="2018-07" db="EMBL/GenBank/DDBJ databases">
        <authorList>
            <consortium name="GenomeTrakr network: Whole genome sequencing for foodborne pathogen traceback"/>
        </authorList>
    </citation>
    <scope>NUCLEOTIDE SEQUENCE</scope>
    <source>
        <strain evidence="1">CFSAN028033</strain>
    </source>
</reference>
<comment type="caution">
    <text evidence="1">The sequence shown here is derived from an EMBL/GenBank/DDBJ whole genome shotgun (WGS) entry which is preliminary data.</text>
</comment>
<proteinExistence type="predicted"/>
<protein>
    <submittedName>
        <fullName evidence="1">Uncharacterized protein</fullName>
    </submittedName>
</protein>